<dbReference type="Proteomes" id="UP001455709">
    <property type="component" value="Unassembled WGS sequence"/>
</dbReference>
<comment type="caution">
    <text evidence="1">The sequence shown here is derived from an EMBL/GenBank/DDBJ whole genome shotgun (WGS) entry which is preliminary data.</text>
</comment>
<name>A0ABV0FDJ1_9NEIS</name>
<protein>
    <submittedName>
        <fullName evidence="1">Uncharacterized protein</fullName>
    </submittedName>
</protein>
<accession>A0ABV0FDJ1</accession>
<evidence type="ECO:0000313" key="1">
    <source>
        <dbReference type="EMBL" id="MEO2217182.1"/>
    </source>
</evidence>
<gene>
    <name evidence="1" type="ORF">ABGV49_08975</name>
</gene>
<sequence>MLMAMLLGGGLLWQQSRLPAGCFWLSRVGCLARLGAGMDRQPSEIWSRGPGHGSAQLLLARDGRYQIYVVADHVDGSADVAEVGHWREASGELTLQPQLGGETAARWYRKCFQGQYYLTRSPHPTDMARQVQAWHQDDWGSLPPLPSVAHEAEALWRGGLASDCPGG</sequence>
<evidence type="ECO:0000313" key="2">
    <source>
        <dbReference type="Proteomes" id="UP001455709"/>
    </source>
</evidence>
<proteinExistence type="predicted"/>
<dbReference type="RefSeq" id="WP_367064790.1">
    <property type="nucleotide sequence ID" value="NZ_JBFDAL010000001.1"/>
</dbReference>
<keyword evidence="2" id="KW-1185">Reference proteome</keyword>
<organism evidence="1 2">
    <name type="scientific">Chromobacterium vaccinii</name>
    <dbReference type="NCBI Taxonomy" id="1108595"/>
    <lineage>
        <taxon>Bacteria</taxon>
        <taxon>Pseudomonadati</taxon>
        <taxon>Pseudomonadota</taxon>
        <taxon>Betaproteobacteria</taxon>
        <taxon>Neisseriales</taxon>
        <taxon>Chromobacteriaceae</taxon>
        <taxon>Chromobacterium</taxon>
    </lineage>
</organism>
<dbReference type="EMBL" id="JBDOJC010000001">
    <property type="protein sequence ID" value="MEO2217182.1"/>
    <property type="molecule type" value="Genomic_DNA"/>
</dbReference>
<reference evidence="1 2" key="1">
    <citation type="submission" date="2024-05" db="EMBL/GenBank/DDBJ databases">
        <authorList>
            <person name="De Oliveira J.P."/>
            <person name="Noriler S.A."/>
            <person name="De Oliveira A.G."/>
            <person name="Sipoli D.S."/>
        </authorList>
    </citation>
    <scope>NUCLEOTIDE SEQUENCE [LARGE SCALE GENOMIC DNA]</scope>
    <source>
        <strain evidence="1 2">LABIM189</strain>
    </source>
</reference>